<dbReference type="InterPro" id="IPR015422">
    <property type="entry name" value="PyrdxlP-dep_Trfase_small"/>
</dbReference>
<name>A0A3B5LAB7_9TELE</name>
<keyword evidence="8" id="KW-1185">Reference proteome</keyword>
<evidence type="ECO:0000256" key="5">
    <source>
        <dbReference type="ARBA" id="ARBA00022679"/>
    </source>
</evidence>
<dbReference type="PANTHER" id="PTHR21152:SF22">
    <property type="entry name" value="ALANINE--GLYOXYLATE AMINOTRANSFERASE"/>
    <property type="match status" value="1"/>
</dbReference>
<dbReference type="Gene3D" id="3.90.1150.10">
    <property type="entry name" value="Aspartate Aminotransferase, domain 1"/>
    <property type="match status" value="1"/>
</dbReference>
<evidence type="ECO:0000256" key="3">
    <source>
        <dbReference type="ARBA" id="ARBA00013049"/>
    </source>
</evidence>
<dbReference type="GO" id="GO:0004760">
    <property type="term" value="F:L-serine-pyruvate transaminase activity"/>
    <property type="evidence" value="ECO:0007669"/>
    <property type="project" value="TreeGrafter"/>
</dbReference>
<dbReference type="Ensembl" id="ENSXCOT00000007880.1">
    <property type="protein sequence ID" value="ENSXCOP00000007782.1"/>
    <property type="gene ID" value="ENSXCOG00000005975.1"/>
</dbReference>
<evidence type="ECO:0000256" key="1">
    <source>
        <dbReference type="ARBA" id="ARBA00001933"/>
    </source>
</evidence>
<dbReference type="GO" id="GO:0019265">
    <property type="term" value="P:glycine biosynthetic process, by transamination of glyoxylate"/>
    <property type="evidence" value="ECO:0007669"/>
    <property type="project" value="TreeGrafter"/>
</dbReference>
<dbReference type="Proteomes" id="UP000261380">
    <property type="component" value="Unplaced"/>
</dbReference>
<dbReference type="EC" id="2.6.1.44" evidence="3"/>
<dbReference type="FunFam" id="3.90.1150.10:FF:000039">
    <property type="entry name" value="Serine--pyruvate aminotransferase"/>
    <property type="match status" value="1"/>
</dbReference>
<organism evidence="7 8">
    <name type="scientific">Xiphophorus couchianus</name>
    <name type="common">Monterrey platyfish</name>
    <dbReference type="NCBI Taxonomy" id="32473"/>
    <lineage>
        <taxon>Eukaryota</taxon>
        <taxon>Metazoa</taxon>
        <taxon>Chordata</taxon>
        <taxon>Craniata</taxon>
        <taxon>Vertebrata</taxon>
        <taxon>Euteleostomi</taxon>
        <taxon>Actinopterygii</taxon>
        <taxon>Neopterygii</taxon>
        <taxon>Teleostei</taxon>
        <taxon>Neoteleostei</taxon>
        <taxon>Acanthomorphata</taxon>
        <taxon>Ovalentaria</taxon>
        <taxon>Atherinomorphae</taxon>
        <taxon>Cyprinodontiformes</taxon>
        <taxon>Poeciliidae</taxon>
        <taxon>Poeciliinae</taxon>
        <taxon>Xiphophorus</taxon>
    </lineage>
</organism>
<dbReference type="PANTHER" id="PTHR21152">
    <property type="entry name" value="AMINOTRANSFERASE CLASS V"/>
    <property type="match status" value="1"/>
</dbReference>
<dbReference type="GO" id="GO:0005777">
    <property type="term" value="C:peroxisome"/>
    <property type="evidence" value="ECO:0007669"/>
    <property type="project" value="TreeGrafter"/>
</dbReference>
<comment type="similarity">
    <text evidence="2">Belongs to the class-V pyridoxal-phosphate-dependent aminotransferase family.</text>
</comment>
<sequence length="152" mass="17030">MKVHSGNWSGPITTPFTDVVTRFFCSHEYSADFHRLFNGFSRKGLEKSWDRHQKMAEYFHAGLESMGLKLFVKEKVRLPTVTTIVAPHGYDWKEITTYIMKTHSLEISGGLGTSVGLVLRVGLMGCNSSKANADMVLAALKDALKHCHRSKV</sequence>
<proteinExistence type="inferred from homology"/>
<dbReference type="STRING" id="32473.ENSXCOP00000007782"/>
<reference evidence="7" key="1">
    <citation type="submission" date="2025-08" db="UniProtKB">
        <authorList>
            <consortium name="Ensembl"/>
        </authorList>
    </citation>
    <scope>IDENTIFICATION</scope>
</reference>
<dbReference type="AlphaFoldDB" id="A0A3B5LAB7"/>
<protein>
    <recommendedName>
        <fullName evidence="3">alanine--glyoxylate transaminase</fullName>
        <ecNumber evidence="3">2.6.1.44</ecNumber>
    </recommendedName>
</protein>
<keyword evidence="6" id="KW-0663">Pyridoxal phosphate</keyword>
<accession>A0A3B5LAB7</accession>
<dbReference type="SUPFAM" id="SSF53383">
    <property type="entry name" value="PLP-dependent transferases"/>
    <property type="match status" value="1"/>
</dbReference>
<keyword evidence="4" id="KW-0032">Aminotransferase</keyword>
<comment type="cofactor">
    <cofactor evidence="1">
        <name>pyridoxal 5'-phosphate</name>
        <dbReference type="ChEBI" id="CHEBI:597326"/>
    </cofactor>
</comment>
<evidence type="ECO:0000313" key="8">
    <source>
        <dbReference type="Proteomes" id="UP000261380"/>
    </source>
</evidence>
<dbReference type="GO" id="GO:0008453">
    <property type="term" value="F:alanine-glyoxylate transaminase activity"/>
    <property type="evidence" value="ECO:0007669"/>
    <property type="project" value="UniProtKB-EC"/>
</dbReference>
<reference evidence="7" key="2">
    <citation type="submission" date="2025-09" db="UniProtKB">
        <authorList>
            <consortium name="Ensembl"/>
        </authorList>
    </citation>
    <scope>IDENTIFICATION</scope>
</reference>
<evidence type="ECO:0000313" key="7">
    <source>
        <dbReference type="Ensembl" id="ENSXCOP00000007782.1"/>
    </source>
</evidence>
<evidence type="ECO:0000256" key="6">
    <source>
        <dbReference type="ARBA" id="ARBA00022898"/>
    </source>
</evidence>
<evidence type="ECO:0000256" key="4">
    <source>
        <dbReference type="ARBA" id="ARBA00022576"/>
    </source>
</evidence>
<evidence type="ECO:0000256" key="2">
    <source>
        <dbReference type="ARBA" id="ARBA00009236"/>
    </source>
</evidence>
<keyword evidence="5" id="KW-0808">Transferase</keyword>
<dbReference type="InterPro" id="IPR015424">
    <property type="entry name" value="PyrdxlP-dep_Trfase"/>
</dbReference>